<comment type="caution">
    <text evidence="1">The sequence shown here is derived from an EMBL/GenBank/DDBJ whole genome shotgun (WGS) entry which is preliminary data.</text>
</comment>
<dbReference type="EMBL" id="CM042011">
    <property type="protein sequence ID" value="KAI3767274.1"/>
    <property type="molecule type" value="Genomic_DNA"/>
</dbReference>
<organism evidence="1 2">
    <name type="scientific">Cichorium intybus</name>
    <name type="common">Chicory</name>
    <dbReference type="NCBI Taxonomy" id="13427"/>
    <lineage>
        <taxon>Eukaryota</taxon>
        <taxon>Viridiplantae</taxon>
        <taxon>Streptophyta</taxon>
        <taxon>Embryophyta</taxon>
        <taxon>Tracheophyta</taxon>
        <taxon>Spermatophyta</taxon>
        <taxon>Magnoliopsida</taxon>
        <taxon>eudicotyledons</taxon>
        <taxon>Gunneridae</taxon>
        <taxon>Pentapetalae</taxon>
        <taxon>asterids</taxon>
        <taxon>campanulids</taxon>
        <taxon>Asterales</taxon>
        <taxon>Asteraceae</taxon>
        <taxon>Cichorioideae</taxon>
        <taxon>Cichorieae</taxon>
        <taxon>Cichoriinae</taxon>
        <taxon>Cichorium</taxon>
    </lineage>
</organism>
<evidence type="ECO:0000313" key="2">
    <source>
        <dbReference type="Proteomes" id="UP001055811"/>
    </source>
</evidence>
<sequence length="112" mass="12562">MVVEAEARVSLGRDGGDSREEGDTHLFDHHKNYGVCSGEDDRDNGGKKEEKDGARDTKSTKWRFSGRTDERKRKDENGKEEGAGSNILGTTRGNPNGLTRKWIHKPGYHYLT</sequence>
<gene>
    <name evidence="1" type="ORF">L2E82_17366</name>
</gene>
<accession>A0ACB9F7K0</accession>
<name>A0ACB9F7K0_CICIN</name>
<protein>
    <submittedName>
        <fullName evidence="1">Uncharacterized protein</fullName>
    </submittedName>
</protein>
<dbReference type="Proteomes" id="UP001055811">
    <property type="component" value="Linkage Group LG03"/>
</dbReference>
<proteinExistence type="predicted"/>
<reference evidence="2" key="1">
    <citation type="journal article" date="2022" name="Mol. Ecol. Resour.">
        <title>The genomes of chicory, endive, great burdock and yacon provide insights into Asteraceae palaeo-polyploidization history and plant inulin production.</title>
        <authorList>
            <person name="Fan W."/>
            <person name="Wang S."/>
            <person name="Wang H."/>
            <person name="Wang A."/>
            <person name="Jiang F."/>
            <person name="Liu H."/>
            <person name="Zhao H."/>
            <person name="Xu D."/>
            <person name="Zhang Y."/>
        </authorList>
    </citation>
    <scope>NUCLEOTIDE SEQUENCE [LARGE SCALE GENOMIC DNA]</scope>
    <source>
        <strain evidence="2">cv. Punajuju</strain>
    </source>
</reference>
<evidence type="ECO:0000313" key="1">
    <source>
        <dbReference type="EMBL" id="KAI3767274.1"/>
    </source>
</evidence>
<keyword evidence="2" id="KW-1185">Reference proteome</keyword>
<reference evidence="1 2" key="2">
    <citation type="journal article" date="2022" name="Mol. Ecol. Resour.">
        <title>The genomes of chicory, endive, great burdock and yacon provide insights into Asteraceae paleo-polyploidization history and plant inulin production.</title>
        <authorList>
            <person name="Fan W."/>
            <person name="Wang S."/>
            <person name="Wang H."/>
            <person name="Wang A."/>
            <person name="Jiang F."/>
            <person name="Liu H."/>
            <person name="Zhao H."/>
            <person name="Xu D."/>
            <person name="Zhang Y."/>
        </authorList>
    </citation>
    <scope>NUCLEOTIDE SEQUENCE [LARGE SCALE GENOMIC DNA]</scope>
    <source>
        <strain evidence="2">cv. Punajuju</strain>
        <tissue evidence="1">Leaves</tissue>
    </source>
</reference>